<evidence type="ECO:0000313" key="2">
    <source>
        <dbReference type="EMBL" id="GAA2172806.1"/>
    </source>
</evidence>
<proteinExistence type="predicted"/>
<feature type="transmembrane region" description="Helical" evidence="1">
    <location>
        <begin position="323"/>
        <end position="342"/>
    </location>
</feature>
<evidence type="ECO:0000313" key="3">
    <source>
        <dbReference type="Proteomes" id="UP001500974"/>
    </source>
</evidence>
<sequence length="482" mass="53000">MILERHHATQPNLVVRGWCGALAALRRQPAEAWVVAGVVTALYTIFSVTQWNRFDTPSWDLGIFTQLAKAYAGFDAPIVPIKGHGFNLLGDHFHPLLVILGPVYALFPSGLTLLVFQNLLVGWSVLILTRLAVHHVGRVPGLFLGAAYGLSWGIQAAVAVQFHEVALALPLLALALEAYIEGRLRTAVVAGALLVFVKEDMGLTVFAFGLVLAWRFRRRYQAGLGLAVWGLAWVVLSVKVILPALNTGGTYDYSDRIDVNALLANPVGTVITMMTVVEKYETLWLLCLAGGFLFLLSPLAAVLLPTLIWRFAAGNESYWGPDWHYNAVLMPILFAALIHAILRARESRRGWLRSYSAAVVPVVSVVALMLLPGQPLAALAKPETFQQSPRWDAAHRMMDEIPSGAAVESGVLLMPYLVPETEVYWIGNENPAPDYLVVDAEDWSWGPTRPASAEQHAEETYPGENYTLVFDEAGYQLVKRET</sequence>
<feature type="transmembrane region" description="Helical" evidence="1">
    <location>
        <begin position="187"/>
        <end position="214"/>
    </location>
</feature>
<dbReference type="Proteomes" id="UP001500974">
    <property type="component" value="Unassembled WGS sequence"/>
</dbReference>
<keyword evidence="1" id="KW-1133">Transmembrane helix</keyword>
<accession>A0ABP5ME42</accession>
<feature type="transmembrane region" description="Helical" evidence="1">
    <location>
        <begin position="257"/>
        <end position="276"/>
    </location>
</feature>
<feature type="transmembrane region" description="Helical" evidence="1">
    <location>
        <begin position="354"/>
        <end position="373"/>
    </location>
</feature>
<organism evidence="2 3">
    <name type="scientific">Arthrobacter parietis</name>
    <dbReference type="NCBI Taxonomy" id="271434"/>
    <lineage>
        <taxon>Bacteria</taxon>
        <taxon>Bacillati</taxon>
        <taxon>Actinomycetota</taxon>
        <taxon>Actinomycetes</taxon>
        <taxon>Micrococcales</taxon>
        <taxon>Micrococcaceae</taxon>
        <taxon>Arthrobacter</taxon>
    </lineage>
</organism>
<dbReference type="Pfam" id="PF09852">
    <property type="entry name" value="DUF2079"/>
    <property type="match status" value="1"/>
</dbReference>
<name>A0ABP5ME42_9MICC</name>
<comment type="caution">
    <text evidence="2">The sequence shown here is derived from an EMBL/GenBank/DDBJ whole genome shotgun (WGS) entry which is preliminary data.</text>
</comment>
<feature type="transmembrane region" description="Helical" evidence="1">
    <location>
        <begin position="141"/>
        <end position="162"/>
    </location>
</feature>
<keyword evidence="3" id="KW-1185">Reference proteome</keyword>
<dbReference type="EMBL" id="BAAAON010000001">
    <property type="protein sequence ID" value="GAA2172806.1"/>
    <property type="molecule type" value="Genomic_DNA"/>
</dbReference>
<feature type="transmembrane region" description="Helical" evidence="1">
    <location>
        <begin position="32"/>
        <end position="51"/>
    </location>
</feature>
<feature type="transmembrane region" description="Helical" evidence="1">
    <location>
        <begin position="103"/>
        <end position="129"/>
    </location>
</feature>
<dbReference type="RefSeq" id="WP_346027333.1">
    <property type="nucleotide sequence ID" value="NZ_BAAAON010000001.1"/>
</dbReference>
<feature type="transmembrane region" description="Helical" evidence="1">
    <location>
        <begin position="283"/>
        <end position="311"/>
    </location>
</feature>
<evidence type="ECO:0000256" key="1">
    <source>
        <dbReference type="SAM" id="Phobius"/>
    </source>
</evidence>
<reference evidence="3" key="1">
    <citation type="journal article" date="2019" name="Int. J. Syst. Evol. Microbiol.">
        <title>The Global Catalogue of Microorganisms (GCM) 10K type strain sequencing project: providing services to taxonomists for standard genome sequencing and annotation.</title>
        <authorList>
            <consortium name="The Broad Institute Genomics Platform"/>
            <consortium name="The Broad Institute Genome Sequencing Center for Infectious Disease"/>
            <person name="Wu L."/>
            <person name="Ma J."/>
        </authorList>
    </citation>
    <scope>NUCLEOTIDE SEQUENCE [LARGE SCALE GENOMIC DNA]</scope>
    <source>
        <strain evidence="3">JCM 14917</strain>
    </source>
</reference>
<protein>
    <submittedName>
        <fullName evidence="2">DUF2079 domain-containing protein</fullName>
    </submittedName>
</protein>
<feature type="transmembrane region" description="Helical" evidence="1">
    <location>
        <begin position="226"/>
        <end position="245"/>
    </location>
</feature>
<dbReference type="InterPro" id="IPR018650">
    <property type="entry name" value="STSV1_Orf64"/>
</dbReference>
<keyword evidence="1" id="KW-0472">Membrane</keyword>
<keyword evidence="1" id="KW-0812">Transmembrane</keyword>
<gene>
    <name evidence="2" type="ORF">GCM10009784_04720</name>
</gene>